<feature type="compositionally biased region" description="Basic and acidic residues" evidence="1">
    <location>
        <begin position="53"/>
        <end position="73"/>
    </location>
</feature>
<evidence type="ECO:0000313" key="2">
    <source>
        <dbReference type="EMBL" id="KAF9758674.1"/>
    </source>
</evidence>
<comment type="caution">
    <text evidence="2">The sequence shown here is derived from an EMBL/GenBank/DDBJ whole genome shotgun (WGS) entry which is preliminary data.</text>
</comment>
<evidence type="ECO:0000313" key="3">
    <source>
        <dbReference type="Proteomes" id="UP000616885"/>
    </source>
</evidence>
<reference evidence="2" key="1">
    <citation type="submission" date="2020-10" db="EMBL/GenBank/DDBJ databases">
        <title>High-Quality Genome Resource of Clonostachys rosea strain S41 by Oxford Nanopore Long-Read Sequencing.</title>
        <authorList>
            <person name="Wang H."/>
        </authorList>
    </citation>
    <scope>NUCLEOTIDE SEQUENCE</scope>
    <source>
        <strain evidence="2">S41</strain>
    </source>
</reference>
<feature type="region of interest" description="Disordered" evidence="1">
    <location>
        <begin position="1"/>
        <end position="104"/>
    </location>
</feature>
<sequence>MARTRSHGKKPQGVQKSVNTRRAHPQQRVSLELSVLHQQLTRPTKFTPLPDSRPSDKRTKRGIGLDHDSEPHQKRPRPSLRLNPPTPTKRGAKRNVKTPDSDTP</sequence>
<proteinExistence type="predicted"/>
<evidence type="ECO:0000256" key="1">
    <source>
        <dbReference type="SAM" id="MobiDB-lite"/>
    </source>
</evidence>
<name>A0A8H7TSW0_BIOOC</name>
<feature type="compositionally biased region" description="Basic residues" evidence="1">
    <location>
        <begin position="1"/>
        <end position="10"/>
    </location>
</feature>
<organism evidence="2 3">
    <name type="scientific">Bionectria ochroleuca</name>
    <name type="common">Gliocladium roseum</name>
    <dbReference type="NCBI Taxonomy" id="29856"/>
    <lineage>
        <taxon>Eukaryota</taxon>
        <taxon>Fungi</taxon>
        <taxon>Dikarya</taxon>
        <taxon>Ascomycota</taxon>
        <taxon>Pezizomycotina</taxon>
        <taxon>Sordariomycetes</taxon>
        <taxon>Hypocreomycetidae</taxon>
        <taxon>Hypocreales</taxon>
        <taxon>Bionectriaceae</taxon>
        <taxon>Clonostachys</taxon>
    </lineage>
</organism>
<gene>
    <name evidence="2" type="ORF">IM811_000368</name>
</gene>
<accession>A0A8H7TSW0</accession>
<dbReference type="Proteomes" id="UP000616885">
    <property type="component" value="Unassembled WGS sequence"/>
</dbReference>
<protein>
    <submittedName>
        <fullName evidence="2">Uncharacterized protein</fullName>
    </submittedName>
</protein>
<dbReference type="AlphaFoldDB" id="A0A8H7TSW0"/>
<dbReference type="EMBL" id="JADCTT010000001">
    <property type="protein sequence ID" value="KAF9758674.1"/>
    <property type="molecule type" value="Genomic_DNA"/>
</dbReference>